<reference evidence="5" key="1">
    <citation type="submission" date="2017-11" db="EMBL/GenBank/DDBJ databases">
        <title>The sensing device of the deep-sea amphipod.</title>
        <authorList>
            <person name="Kobayashi H."/>
            <person name="Nagahama T."/>
            <person name="Arai W."/>
            <person name="Sasagawa Y."/>
            <person name="Umeda M."/>
            <person name="Hayashi T."/>
            <person name="Nikaido I."/>
            <person name="Watanabe H."/>
            <person name="Oguri K."/>
            <person name="Kitazato H."/>
            <person name="Fujioka K."/>
            <person name="Kido Y."/>
            <person name="Takami H."/>
        </authorList>
    </citation>
    <scope>NUCLEOTIDE SEQUENCE</scope>
    <source>
        <tissue evidence="5">Whole body</tissue>
    </source>
</reference>
<dbReference type="Pfam" id="PF00391">
    <property type="entry name" value="PEP-utilizers"/>
    <property type="match status" value="1"/>
</dbReference>
<name>A0A6A7FWM4_9CRUS</name>
<dbReference type="Gene3D" id="3.30.470.20">
    <property type="entry name" value="ATP-grasp fold, B domain"/>
    <property type="match status" value="1"/>
</dbReference>
<evidence type="ECO:0000256" key="2">
    <source>
        <dbReference type="SAM" id="MobiDB-lite"/>
    </source>
</evidence>
<feature type="domain" description="PEP-utilising enzyme mobile" evidence="3">
    <location>
        <begin position="1301"/>
        <end position="1372"/>
    </location>
</feature>
<accession>A0A6A7FWM4</accession>
<evidence type="ECO:0000256" key="1">
    <source>
        <dbReference type="ARBA" id="ARBA00007837"/>
    </source>
</evidence>
<protein>
    <submittedName>
        <fullName evidence="5">Phosphoenolpyruvate synthase</fullName>
    </submittedName>
</protein>
<dbReference type="InterPro" id="IPR008279">
    <property type="entry name" value="PEP-util_enz_mobile_dom"/>
</dbReference>
<proteinExistence type="evidence at transcript level"/>
<dbReference type="InterPro" id="IPR013815">
    <property type="entry name" value="ATP_grasp_subdomain_1"/>
</dbReference>
<feature type="compositionally biased region" description="Polar residues" evidence="2">
    <location>
        <begin position="264"/>
        <end position="280"/>
    </location>
</feature>
<dbReference type="InterPro" id="IPR051549">
    <property type="entry name" value="PEP_Utilizing_Enz"/>
</dbReference>
<dbReference type="PANTHER" id="PTHR43615">
    <property type="entry name" value="PHOSPHOENOLPYRUVATE SYNTHASE-RELATED"/>
    <property type="match status" value="1"/>
</dbReference>
<dbReference type="Gene3D" id="3.30.1490.20">
    <property type="entry name" value="ATP-grasp fold, A domain"/>
    <property type="match status" value="1"/>
</dbReference>
<dbReference type="PANTHER" id="PTHR43615:SF1">
    <property type="entry name" value="PPDK_N DOMAIN-CONTAINING PROTEIN"/>
    <property type="match status" value="1"/>
</dbReference>
<dbReference type="GO" id="GO:0016301">
    <property type="term" value="F:kinase activity"/>
    <property type="evidence" value="ECO:0007669"/>
    <property type="project" value="InterPro"/>
</dbReference>
<sequence length="1381" mass="151971">MLPILWAIVAVAVTAALLYSLLKPAARKVRETYTRPGCRLLYYLRYARWVLELKHHQHQRKRRLNNYMPGTRDFNYCGVVPTPEEEKLEAPVHLTTDRHEDVVVIWGVDGEGRAVYARVARLAGKRTSVILVVRDEHGQLYTTPNQPDSSVCDTDGERWRGAGLLLECVQPMRTWRLKFNGFLRKGARAEYNSEVCAEDDTDVIEARMDMVWRALKAPVDLFKDSSPYLLAQALATEPDADLSYFTSLDRDAYDQQGALAGTLQLGSSSPATEDTQNTAPDDTEPTLWYLRGGRQHRWGMSEAASNIHRSVDLLNFLENGDSFYLHTFCYPASLTHCSFGYMQTAGGDYLPITACSFNMADVGEDGSSPSHVIFTNTAGGRSVPVCMKLSKDATVYHTGDPWTLRHSISFTESFMGENRGTGVAVFSKRFTELCPVPEQEPLLLQVESDEEKKEDDEEEEEQNGVAPLVAAIGDKRCRDPALAGGKGSSLAVLTALMREQTPQKFLVPRGITVTTEAWRRHLSSKPGLRSALLSIEKAVGSANDNQIRDACDRAADVFRGAGVCEEVQQAITGALQELYDDSDPQIRFAVRSSGCDEDGNEASAAGQNLTVLGTRGLAQVLDALPGCWASLHDYTSVQYRRQRGLRTVGEMAVVVQEMVPADVAGVIFTCNPTTGSPATITITANYGLGESVVSGAAEPDTITVRRSWRDVLSVASIDVGKKATRHVISNKEGTRTETVPEVARSRSCLDETLALRLASLALYVEKAFGSPRDIEFAVLQERLYLLQARPITSLESWSELELLLELDDAFLTESELLTRANTGEVFPGPMTPLTLSVVPKCTDLAMQRTMQRYAPYTRIDPAVCRTLATSHLHCHLNMMETLYRNLGPTLETVTQALDYGVFGHVVINERYHKMAIKRHGAQTFYNKMRAALYAGFFLMHNKRRVAQAKEFFQSYNISTERAIIAQALYDDICIKIPDLIQICVAHTVISSSSSFTQCVAFMMLAGNNKDISQKNVVDMALLLSSSCEGENSAGVPAALMQLASIIAGDEEKAEFLAMPADEGCVWLQSHPGRVGEAYQRFIDHHGHRCINELMLESLSWGMDSCSLVNTLQSIVSSPPPSLKRQRSSAAARRNAGQCLDNLQSDISNITKRALSIALPLLRTAVHRRETTKSYFIKTVDSFRRAYRTLGAIMVSEGRLPDADLVFYLQHYEIGMLLKHRTPSLISKATRRRVLVASMENIQLPEISEGRPKPIRRVTSTEVLDEGSGDGQPVVVRGTPVCLGKVRGHARVVLKLADACKIKSGDILITYSTDVGWTPYFPLLAGVVTEIGGLISHGAVVAREYGLPCVVGTAGATTLLRSGDLIELNGNTGVVTRISSAS</sequence>
<organism evidence="5">
    <name type="scientific">Hirondellea gigas</name>
    <dbReference type="NCBI Taxonomy" id="1518452"/>
    <lineage>
        <taxon>Eukaryota</taxon>
        <taxon>Metazoa</taxon>
        <taxon>Ecdysozoa</taxon>
        <taxon>Arthropoda</taxon>
        <taxon>Crustacea</taxon>
        <taxon>Multicrustacea</taxon>
        <taxon>Malacostraca</taxon>
        <taxon>Eumalacostraca</taxon>
        <taxon>Peracarida</taxon>
        <taxon>Amphipoda</taxon>
        <taxon>Amphilochidea</taxon>
        <taxon>Lysianassida</taxon>
        <taxon>Lysianassidira</taxon>
        <taxon>Lysianassoidea</taxon>
        <taxon>Lysianassidae</taxon>
        <taxon>Hirondellea</taxon>
    </lineage>
</organism>
<dbReference type="Gene3D" id="3.50.30.10">
    <property type="entry name" value="Phosphohistidine domain"/>
    <property type="match status" value="1"/>
</dbReference>
<dbReference type="GO" id="GO:0005524">
    <property type="term" value="F:ATP binding"/>
    <property type="evidence" value="ECO:0007669"/>
    <property type="project" value="InterPro"/>
</dbReference>
<dbReference type="InterPro" id="IPR002192">
    <property type="entry name" value="PPDK_AMP/ATP-bd"/>
</dbReference>
<keyword evidence="5" id="KW-0670">Pyruvate</keyword>
<comment type="similarity">
    <text evidence="1">Belongs to the PEP-utilizing enzyme family.</text>
</comment>
<dbReference type="SUPFAM" id="SSF56059">
    <property type="entry name" value="Glutathione synthetase ATP-binding domain-like"/>
    <property type="match status" value="1"/>
</dbReference>
<dbReference type="Pfam" id="PF01326">
    <property type="entry name" value="PPDK_N"/>
    <property type="match status" value="1"/>
</dbReference>
<dbReference type="InterPro" id="IPR036637">
    <property type="entry name" value="Phosphohistidine_dom_sf"/>
</dbReference>
<dbReference type="EMBL" id="IACT01003721">
    <property type="protein sequence ID" value="LAC22947.1"/>
    <property type="molecule type" value="mRNA"/>
</dbReference>
<evidence type="ECO:0000313" key="5">
    <source>
        <dbReference type="EMBL" id="LAC22947.1"/>
    </source>
</evidence>
<dbReference type="SUPFAM" id="SSF52009">
    <property type="entry name" value="Phosphohistidine domain"/>
    <property type="match status" value="1"/>
</dbReference>
<feature type="region of interest" description="Disordered" evidence="2">
    <location>
        <begin position="264"/>
        <end position="285"/>
    </location>
</feature>
<feature type="domain" description="Pyruvate phosphate dikinase AMP/ATP-binding" evidence="4">
    <location>
        <begin position="482"/>
        <end position="795"/>
    </location>
</feature>
<evidence type="ECO:0000259" key="4">
    <source>
        <dbReference type="Pfam" id="PF01326"/>
    </source>
</evidence>
<evidence type="ECO:0000259" key="3">
    <source>
        <dbReference type="Pfam" id="PF00391"/>
    </source>
</evidence>